<gene>
    <name evidence="1" type="ORF">A3Q56_05378</name>
</gene>
<reference evidence="1 2" key="1">
    <citation type="submission" date="2016-04" db="EMBL/GenBank/DDBJ databases">
        <title>The genome of Intoshia linei affirms orthonectids as highly simplified spiralians.</title>
        <authorList>
            <person name="Mikhailov K.V."/>
            <person name="Slusarev G.S."/>
            <person name="Nikitin M.A."/>
            <person name="Logacheva M.D."/>
            <person name="Penin A."/>
            <person name="Aleoshin V."/>
            <person name="Panchin Y.V."/>
        </authorList>
    </citation>
    <scope>NUCLEOTIDE SEQUENCE [LARGE SCALE GENOMIC DNA]</scope>
    <source>
        <strain evidence="1">Intl2013</strain>
        <tissue evidence="1">Whole animal</tissue>
    </source>
</reference>
<dbReference type="OrthoDB" id="1638493at2759"/>
<sequence length="85" mass="9723">MQSGLSTEIQNNKNQIPEITTSDNIFKLARNQKNMTQVLSMSSRGISARHRHFLKDLESLFPNFKHDTCTQELVAICTAVRIDIF</sequence>
<comment type="caution">
    <text evidence="1">The sequence shown here is derived from an EMBL/GenBank/DDBJ whole genome shotgun (WGS) entry which is preliminary data.</text>
</comment>
<protein>
    <submittedName>
        <fullName evidence="1">Uncharacterized protein</fullName>
    </submittedName>
</protein>
<name>A0A177AY16_9BILA</name>
<dbReference type="AlphaFoldDB" id="A0A177AY16"/>
<accession>A0A177AY16</accession>
<proteinExistence type="predicted"/>
<evidence type="ECO:0000313" key="2">
    <source>
        <dbReference type="Proteomes" id="UP000078046"/>
    </source>
</evidence>
<keyword evidence="2" id="KW-1185">Reference proteome</keyword>
<dbReference type="Proteomes" id="UP000078046">
    <property type="component" value="Unassembled WGS sequence"/>
</dbReference>
<evidence type="ECO:0000313" key="1">
    <source>
        <dbReference type="EMBL" id="OAF66895.1"/>
    </source>
</evidence>
<dbReference type="EMBL" id="LWCA01000799">
    <property type="protein sequence ID" value="OAF66895.1"/>
    <property type="molecule type" value="Genomic_DNA"/>
</dbReference>
<organism evidence="1 2">
    <name type="scientific">Intoshia linei</name>
    <dbReference type="NCBI Taxonomy" id="1819745"/>
    <lineage>
        <taxon>Eukaryota</taxon>
        <taxon>Metazoa</taxon>
        <taxon>Spiralia</taxon>
        <taxon>Lophotrochozoa</taxon>
        <taxon>Mesozoa</taxon>
        <taxon>Orthonectida</taxon>
        <taxon>Rhopaluridae</taxon>
        <taxon>Intoshia</taxon>
    </lineage>
</organism>